<evidence type="ECO:0000256" key="1">
    <source>
        <dbReference type="ARBA" id="ARBA00006739"/>
    </source>
</evidence>
<protein>
    <submittedName>
        <fullName evidence="4">Glycosyltransferase</fullName>
        <ecNumber evidence="4">2.4.-.-</ecNumber>
    </submittedName>
</protein>
<name>A0ABT1ED70_9FIRM</name>
<dbReference type="SUPFAM" id="SSF53448">
    <property type="entry name" value="Nucleotide-diphospho-sugar transferases"/>
    <property type="match status" value="1"/>
</dbReference>
<dbReference type="RefSeq" id="WP_262067547.1">
    <property type="nucleotide sequence ID" value="NZ_JAMXOC010000001.1"/>
</dbReference>
<evidence type="ECO:0000313" key="5">
    <source>
        <dbReference type="Proteomes" id="UP001523565"/>
    </source>
</evidence>
<comment type="caution">
    <text evidence="4">The sequence shown here is derived from an EMBL/GenBank/DDBJ whole genome shotgun (WGS) entry which is preliminary data.</text>
</comment>
<reference evidence="4 5" key="1">
    <citation type="journal article" date="2022" name="Genome Biol. Evol.">
        <title>Host diet, physiology and behaviors set the stage for Lachnospiraceae cladogenesis.</title>
        <authorList>
            <person name="Vera-Ponce De Leon A."/>
            <person name="Schneider M."/>
            <person name="Jahnes B.C."/>
            <person name="Sadowski V."/>
            <person name="Camuy-Velez L.A."/>
            <person name="Duan J."/>
            <person name="Sabree Z.L."/>
        </authorList>
    </citation>
    <scope>NUCLEOTIDE SEQUENCE [LARGE SCALE GENOMIC DNA]</scope>
    <source>
        <strain evidence="4 5">PAL227</strain>
    </source>
</reference>
<dbReference type="PANTHER" id="PTHR43685">
    <property type="entry name" value="GLYCOSYLTRANSFERASE"/>
    <property type="match status" value="1"/>
</dbReference>
<dbReference type="EMBL" id="JAMZFV010000001">
    <property type="protein sequence ID" value="MCP1108637.1"/>
    <property type="molecule type" value="Genomic_DNA"/>
</dbReference>
<organism evidence="4 5">
    <name type="scientific">Ohessyouella blattaphilus</name>
    <dbReference type="NCBI Taxonomy" id="2949333"/>
    <lineage>
        <taxon>Bacteria</taxon>
        <taxon>Bacillati</taxon>
        <taxon>Bacillota</taxon>
        <taxon>Clostridia</taxon>
        <taxon>Lachnospirales</taxon>
        <taxon>Lachnospiraceae</taxon>
        <taxon>Ohessyouella</taxon>
    </lineage>
</organism>
<evidence type="ECO:0000259" key="3">
    <source>
        <dbReference type="Pfam" id="PF04230"/>
    </source>
</evidence>
<feature type="domain" description="Glycosyltransferase 2-like" evidence="2">
    <location>
        <begin position="8"/>
        <end position="168"/>
    </location>
</feature>
<dbReference type="GO" id="GO:0016757">
    <property type="term" value="F:glycosyltransferase activity"/>
    <property type="evidence" value="ECO:0007669"/>
    <property type="project" value="UniProtKB-KW"/>
</dbReference>
<evidence type="ECO:0000259" key="2">
    <source>
        <dbReference type="Pfam" id="PF00535"/>
    </source>
</evidence>
<gene>
    <name evidence="4" type="ORF">NK118_00030</name>
</gene>
<dbReference type="InterPro" id="IPR050834">
    <property type="entry name" value="Glycosyltransf_2"/>
</dbReference>
<evidence type="ECO:0000313" key="4">
    <source>
        <dbReference type="EMBL" id="MCP1108637.1"/>
    </source>
</evidence>
<proteinExistence type="inferred from homology"/>
<feature type="domain" description="Polysaccharide pyruvyl transferase" evidence="3">
    <location>
        <begin position="409"/>
        <end position="697"/>
    </location>
</feature>
<dbReference type="Proteomes" id="UP001523565">
    <property type="component" value="Unassembled WGS sequence"/>
</dbReference>
<dbReference type="InterPro" id="IPR007345">
    <property type="entry name" value="Polysacch_pyruvyl_Trfase"/>
</dbReference>
<dbReference type="PANTHER" id="PTHR43685:SF11">
    <property type="entry name" value="GLYCOSYLTRANSFERASE TAGX-RELATED"/>
    <property type="match status" value="1"/>
</dbReference>
<comment type="similarity">
    <text evidence="1">Belongs to the glycosyltransferase 2 family.</text>
</comment>
<accession>A0ABT1ED70</accession>
<keyword evidence="4" id="KW-0808">Transferase</keyword>
<dbReference type="EC" id="2.4.-.-" evidence="4"/>
<sequence>MKEEALVSIVMVNYNKERYLRQAIASVVSQTYHNWELIVVDDGSTDSSRDIIKSFKDNRIKPIFLKKNSHICVATNTGLKAAKGKYIARLDSDDVWKMDKLSKQLNVLESHVDAKVCFTKLEIIDENSDIRCDCQELLELYNSRQENGEAWLRFFFFFGNSLIQSSMVYERALHEVVGYFNLTYIQAHDMDFFVRLAKQTEFYFVEEALTLYRRTEEQNSSVSERNSIRFMNEHMNIRKHFFDDIDSQRFVSAFGGLFINPSSELENELECEKALLLRRAIECTEVNPVLGMDALERLYQCDENVEVLSNQYSYSLFDYYADNAKKQYYSIETIKEIERYKEEKSSLMAHKDSLQDMVTEQQKVIVSMKRSTSWRVTKPLRAIKDLSNKRNGALSRKKKVLIHAYLFSNLGDDLFVRELCDRYRNTEFLVLAPKYYRETFSNLNNCKVISTDSFGTKRKNKKGIKEGEFDAAKMELARRSDLTVHIGGSVFVQHGTEWKAFFEYDRNLILNSKKLYQISGNFGPYTDDSYLASYNELFKEYGGISFRDRYSYELFQTLGNVTCGPDVLFGMTAPINEKKKNVTISVINLEHREELCDFEREYINFIVRIIAYFNEKKYSISLVSFCSFEQDTVMLNKIWACLNEELRQSTKCHAYEKNIEEILSLFADSEYVVGTRFHSIVLGLIYGCKVIPLSYSNKTSNMLFDLGFDQYYVVSELNHELCISEIVDKAISLERKDEIKQEVERMYQFLDAELL</sequence>
<dbReference type="InterPro" id="IPR001173">
    <property type="entry name" value="Glyco_trans_2-like"/>
</dbReference>
<dbReference type="Pfam" id="PF00535">
    <property type="entry name" value="Glycos_transf_2"/>
    <property type="match status" value="1"/>
</dbReference>
<dbReference type="InterPro" id="IPR029044">
    <property type="entry name" value="Nucleotide-diphossugar_trans"/>
</dbReference>
<dbReference type="Gene3D" id="3.90.550.10">
    <property type="entry name" value="Spore Coat Polysaccharide Biosynthesis Protein SpsA, Chain A"/>
    <property type="match status" value="1"/>
</dbReference>
<keyword evidence="4" id="KW-0328">Glycosyltransferase</keyword>
<dbReference type="Pfam" id="PF04230">
    <property type="entry name" value="PS_pyruv_trans"/>
    <property type="match status" value="1"/>
</dbReference>
<keyword evidence="5" id="KW-1185">Reference proteome</keyword>